<accession>A0A1V9XKT5</accession>
<dbReference type="Gene3D" id="1.10.150.40">
    <property type="entry name" value="Barrier-to-autointegration factor, BAF"/>
    <property type="match status" value="1"/>
</dbReference>
<dbReference type="InterPro" id="IPR036617">
    <property type="entry name" value="BAF_sf"/>
</dbReference>
<evidence type="ECO:0000256" key="2">
    <source>
        <dbReference type="ARBA" id="ARBA00023242"/>
    </source>
</evidence>
<gene>
    <name evidence="5" type="ORF">BIW11_09330</name>
</gene>
<dbReference type="GO" id="GO:0051276">
    <property type="term" value="P:chromosome organization"/>
    <property type="evidence" value="ECO:0007669"/>
    <property type="project" value="TreeGrafter"/>
</dbReference>
<proteinExistence type="predicted"/>
<dbReference type="InParanoid" id="A0A1V9XKT5"/>
<dbReference type="AlphaFoldDB" id="A0A1V9XKT5"/>
<dbReference type="PANTHER" id="PTHR47507">
    <property type="entry name" value="BARRIER TO AUTOINTEGRATION FACTOR 2"/>
    <property type="match status" value="1"/>
</dbReference>
<dbReference type="EMBL" id="MNPL01008780">
    <property type="protein sequence ID" value="OQR74066.1"/>
    <property type="molecule type" value="Genomic_DNA"/>
</dbReference>
<dbReference type="FunCoup" id="A0A1V9XKT5">
    <property type="interactions" value="1429"/>
</dbReference>
<evidence type="ECO:0000256" key="3">
    <source>
        <dbReference type="ARBA" id="ARBA00074730"/>
    </source>
</evidence>
<sequence>MSTTSQKHKSFVSEPMGEKPITDVAGIGEVLGKRLVAKGFDKAYILLGQFLVLKKNQELFTEWLKDISGANAKQATDCFQCLKDWCDEFL</sequence>
<evidence type="ECO:0000256" key="4">
    <source>
        <dbReference type="ARBA" id="ARBA00079764"/>
    </source>
</evidence>
<organism evidence="5 6">
    <name type="scientific">Tropilaelaps mercedesae</name>
    <dbReference type="NCBI Taxonomy" id="418985"/>
    <lineage>
        <taxon>Eukaryota</taxon>
        <taxon>Metazoa</taxon>
        <taxon>Ecdysozoa</taxon>
        <taxon>Arthropoda</taxon>
        <taxon>Chelicerata</taxon>
        <taxon>Arachnida</taxon>
        <taxon>Acari</taxon>
        <taxon>Parasitiformes</taxon>
        <taxon>Mesostigmata</taxon>
        <taxon>Gamasina</taxon>
        <taxon>Dermanyssoidea</taxon>
        <taxon>Laelapidae</taxon>
        <taxon>Tropilaelaps</taxon>
    </lineage>
</organism>
<dbReference type="SUPFAM" id="SSF47798">
    <property type="entry name" value="Barrier-to-autointegration factor, BAF"/>
    <property type="match status" value="1"/>
</dbReference>
<evidence type="ECO:0000256" key="1">
    <source>
        <dbReference type="ARBA" id="ARBA00004123"/>
    </source>
</evidence>
<protein>
    <recommendedName>
        <fullName evidence="3">Barrier-to-autointegration factor-like protein</fullName>
    </recommendedName>
    <alternativeName>
        <fullName evidence="4">Barrier-to-autointegration factor 2</fullName>
    </alternativeName>
</protein>
<dbReference type="PANTHER" id="PTHR47507:SF6">
    <property type="entry name" value="BARRIER-TO-AUTOINTEGRATION FACTOR"/>
    <property type="match status" value="1"/>
</dbReference>
<dbReference type="OrthoDB" id="9997163at2759"/>
<dbReference type="SMART" id="SM01023">
    <property type="entry name" value="BAF"/>
    <property type="match status" value="1"/>
</dbReference>
<name>A0A1V9XKT5_9ACAR</name>
<keyword evidence="2" id="KW-0539">Nucleus</keyword>
<dbReference type="GO" id="GO:0000793">
    <property type="term" value="C:condensed chromosome"/>
    <property type="evidence" value="ECO:0007669"/>
    <property type="project" value="TreeGrafter"/>
</dbReference>
<dbReference type="Proteomes" id="UP000192247">
    <property type="component" value="Unassembled WGS sequence"/>
</dbReference>
<dbReference type="FunFam" id="1.10.150.40:FF:000002">
    <property type="entry name" value="Barrier to autointegration factor 2"/>
    <property type="match status" value="1"/>
</dbReference>
<dbReference type="InterPro" id="IPR051387">
    <property type="entry name" value="BAF"/>
</dbReference>
<keyword evidence="6" id="KW-1185">Reference proteome</keyword>
<dbReference type="STRING" id="418985.A0A1V9XKT5"/>
<comment type="subcellular location">
    <subcellularLocation>
        <location evidence="1">Nucleus</location>
    </subcellularLocation>
</comment>
<evidence type="ECO:0000313" key="6">
    <source>
        <dbReference type="Proteomes" id="UP000192247"/>
    </source>
</evidence>
<reference evidence="5 6" key="1">
    <citation type="journal article" date="2017" name="Gigascience">
        <title>Draft genome of the honey bee ectoparasitic mite, Tropilaelaps mercedesae, is shaped by the parasitic life history.</title>
        <authorList>
            <person name="Dong X."/>
            <person name="Armstrong S.D."/>
            <person name="Xia D."/>
            <person name="Makepeace B.L."/>
            <person name="Darby A.C."/>
            <person name="Kadowaki T."/>
        </authorList>
    </citation>
    <scope>NUCLEOTIDE SEQUENCE [LARGE SCALE GENOMIC DNA]</scope>
    <source>
        <strain evidence="5">Wuxi-XJTLU</strain>
    </source>
</reference>
<evidence type="ECO:0000313" key="5">
    <source>
        <dbReference type="EMBL" id="OQR74066.1"/>
    </source>
</evidence>
<dbReference type="InterPro" id="IPR004122">
    <property type="entry name" value="BAF_prot"/>
</dbReference>
<dbReference type="GO" id="GO:0003677">
    <property type="term" value="F:DNA binding"/>
    <property type="evidence" value="ECO:0007669"/>
    <property type="project" value="InterPro"/>
</dbReference>
<dbReference type="Pfam" id="PF02961">
    <property type="entry name" value="SAM_BAF"/>
    <property type="match status" value="1"/>
</dbReference>
<dbReference type="GO" id="GO:0005634">
    <property type="term" value="C:nucleus"/>
    <property type="evidence" value="ECO:0007669"/>
    <property type="project" value="UniProtKB-SubCell"/>
</dbReference>
<comment type="caution">
    <text evidence="5">The sequence shown here is derived from an EMBL/GenBank/DDBJ whole genome shotgun (WGS) entry which is preliminary data.</text>
</comment>